<dbReference type="Proteomes" id="UP001440612">
    <property type="component" value="Chromosome"/>
</dbReference>
<keyword evidence="3" id="KW-1185">Reference proteome</keyword>
<evidence type="ECO:0000313" key="3">
    <source>
        <dbReference type="Proteomes" id="UP001440612"/>
    </source>
</evidence>
<dbReference type="Pfam" id="PF20569">
    <property type="entry name" value="DUF6778"/>
    <property type="match status" value="1"/>
</dbReference>
<organism evidence="2 3">
    <name type="scientific">Yoonia phaeophyticola</name>
    <dbReference type="NCBI Taxonomy" id="3137369"/>
    <lineage>
        <taxon>Bacteria</taxon>
        <taxon>Pseudomonadati</taxon>
        <taxon>Pseudomonadota</taxon>
        <taxon>Alphaproteobacteria</taxon>
        <taxon>Rhodobacterales</taxon>
        <taxon>Paracoccaceae</taxon>
        <taxon>Yoonia</taxon>
    </lineage>
</organism>
<dbReference type="InterPro" id="IPR046705">
    <property type="entry name" value="DUF6778"/>
</dbReference>
<keyword evidence="1" id="KW-0732">Signal</keyword>
<protein>
    <submittedName>
        <fullName evidence="2">DUF6778 family protein</fullName>
    </submittedName>
</protein>
<dbReference type="PROSITE" id="PS51257">
    <property type="entry name" value="PROKAR_LIPOPROTEIN"/>
    <property type="match status" value="1"/>
</dbReference>
<dbReference type="EMBL" id="CP150951">
    <property type="protein sequence ID" value="WZC48195.1"/>
    <property type="molecule type" value="Genomic_DNA"/>
</dbReference>
<proteinExistence type="predicted"/>
<feature type="chain" id="PRO_5045073896" evidence="1">
    <location>
        <begin position="21"/>
        <end position="185"/>
    </location>
</feature>
<reference evidence="3" key="1">
    <citation type="submission" date="2024-04" db="EMBL/GenBank/DDBJ databases">
        <title>Phylogenomic analyses of a clade within the roseobacter group suggest taxonomic reassignments of species of the genera Aestuariivita, Citreicella, Loktanella, Nautella, Pelagibaca, Ruegeria, Thalassobius, Thiobacimonas and Tropicibacter, and the proposal o.</title>
        <authorList>
            <person name="Jeon C.O."/>
        </authorList>
    </citation>
    <scope>NUCLEOTIDE SEQUENCE [LARGE SCALE GENOMIC DNA]</scope>
    <source>
        <strain evidence="3">BS5-3</strain>
    </source>
</reference>
<accession>A0ABZ2V2Q6</accession>
<gene>
    <name evidence="2" type="ORF">AABB29_15160</name>
</gene>
<name>A0ABZ2V2Q6_9RHOB</name>
<evidence type="ECO:0000256" key="1">
    <source>
        <dbReference type="SAM" id="SignalP"/>
    </source>
</evidence>
<feature type="signal peptide" evidence="1">
    <location>
        <begin position="1"/>
        <end position="20"/>
    </location>
</feature>
<sequence length="185" mass="19729">MIRKLLVLVTGIFVLAACGAQTPVAVSSSTAAAERSYSVASFQFAAPDDLSVSEAEGYYPLADVVWRGDPKGDRIAQIEDMFTQAVARNEPVLAGDTPVAVRVDLVRFHGVTDRTRYSVGGNYNIIFNLTVVDARSGTLLEPTRRVVGNLKAPGGSQAVALEQGGNTQKVRVTSYLTALLRAELS</sequence>
<evidence type="ECO:0000313" key="2">
    <source>
        <dbReference type="EMBL" id="WZC48195.1"/>
    </source>
</evidence>
<dbReference type="RefSeq" id="WP_341366314.1">
    <property type="nucleotide sequence ID" value="NZ_CP150951.2"/>
</dbReference>